<dbReference type="CDD" id="cd09274">
    <property type="entry name" value="RNase_HI_RT_Ty3"/>
    <property type="match status" value="1"/>
</dbReference>
<dbReference type="InterPro" id="IPR000477">
    <property type="entry name" value="RT_dom"/>
</dbReference>
<evidence type="ECO:0000259" key="9">
    <source>
        <dbReference type="PROSITE" id="PS50994"/>
    </source>
</evidence>
<reference evidence="10" key="1">
    <citation type="submission" date="2020-08" db="EMBL/GenBank/DDBJ databases">
        <title>Multicomponent nature underlies the extraordinary mechanical properties of spider dragline silk.</title>
        <authorList>
            <person name="Kono N."/>
            <person name="Nakamura H."/>
            <person name="Mori M."/>
            <person name="Yoshida Y."/>
            <person name="Ohtoshi R."/>
            <person name="Malay A.D."/>
            <person name="Moran D.A.P."/>
            <person name="Tomita M."/>
            <person name="Numata K."/>
            <person name="Arakawa K."/>
        </authorList>
    </citation>
    <scope>NUCLEOTIDE SEQUENCE</scope>
</reference>
<evidence type="ECO:0000256" key="6">
    <source>
        <dbReference type="ARBA" id="ARBA00022801"/>
    </source>
</evidence>
<dbReference type="GO" id="GO:0006508">
    <property type="term" value="P:proteolysis"/>
    <property type="evidence" value="ECO:0007669"/>
    <property type="project" value="UniProtKB-KW"/>
</dbReference>
<dbReference type="InterPro" id="IPR050951">
    <property type="entry name" value="Retrovirus_Pol_polyprotein"/>
</dbReference>
<dbReference type="FunFam" id="3.10.10.10:FF:000007">
    <property type="entry name" value="Retrovirus-related Pol polyprotein from transposon 17.6-like Protein"/>
    <property type="match status" value="1"/>
</dbReference>
<evidence type="ECO:0000256" key="1">
    <source>
        <dbReference type="ARBA" id="ARBA00022670"/>
    </source>
</evidence>
<dbReference type="InterPro" id="IPR043128">
    <property type="entry name" value="Rev_trsase/Diguanyl_cyclase"/>
</dbReference>
<dbReference type="FunFam" id="1.10.340.70:FF:000001">
    <property type="entry name" value="Retrovirus-related Pol polyprotein from transposon gypsy-like Protein"/>
    <property type="match status" value="1"/>
</dbReference>
<dbReference type="GO" id="GO:0008233">
    <property type="term" value="F:peptidase activity"/>
    <property type="evidence" value="ECO:0007669"/>
    <property type="project" value="UniProtKB-KW"/>
</dbReference>
<dbReference type="Pfam" id="PF03134">
    <property type="entry name" value="TB2_DP1_HVA22"/>
    <property type="match status" value="1"/>
</dbReference>
<keyword evidence="8" id="KW-1133">Transmembrane helix</keyword>
<dbReference type="Pfam" id="PF17917">
    <property type="entry name" value="RT_RNaseH"/>
    <property type="match status" value="1"/>
</dbReference>
<dbReference type="InterPro" id="IPR012337">
    <property type="entry name" value="RNaseH-like_sf"/>
</dbReference>
<dbReference type="Pfam" id="PF00078">
    <property type="entry name" value="RVT_1"/>
    <property type="match status" value="1"/>
</dbReference>
<dbReference type="GO" id="GO:0004519">
    <property type="term" value="F:endonuclease activity"/>
    <property type="evidence" value="ECO:0007669"/>
    <property type="project" value="UniProtKB-KW"/>
</dbReference>
<dbReference type="PANTHER" id="PTHR37984:SF5">
    <property type="entry name" value="PROTEIN NYNRIN-LIKE"/>
    <property type="match status" value="1"/>
</dbReference>
<keyword evidence="8" id="KW-0812">Transmembrane</keyword>
<proteinExistence type="predicted"/>
<gene>
    <name evidence="10" type="primary">POL</name>
    <name evidence="10" type="ORF">TNCV_2464831</name>
</gene>
<evidence type="ECO:0000313" key="10">
    <source>
        <dbReference type="EMBL" id="GFX87590.1"/>
    </source>
</evidence>
<dbReference type="Proteomes" id="UP000887159">
    <property type="component" value="Unassembled WGS sequence"/>
</dbReference>
<evidence type="ECO:0000256" key="3">
    <source>
        <dbReference type="ARBA" id="ARBA00022695"/>
    </source>
</evidence>
<comment type="caution">
    <text evidence="10">The sequence shown here is derived from an EMBL/GenBank/DDBJ whole genome shotgun (WGS) entry which is preliminary data.</text>
</comment>
<keyword evidence="5" id="KW-0255">Endonuclease</keyword>
<evidence type="ECO:0000256" key="8">
    <source>
        <dbReference type="SAM" id="Phobius"/>
    </source>
</evidence>
<dbReference type="InterPro" id="IPR043502">
    <property type="entry name" value="DNA/RNA_pol_sf"/>
</dbReference>
<dbReference type="FunFam" id="3.10.20.370:FF:000001">
    <property type="entry name" value="Retrovirus-related Pol polyprotein from transposon 17.6-like protein"/>
    <property type="match status" value="1"/>
</dbReference>
<dbReference type="GO" id="GO:0003964">
    <property type="term" value="F:RNA-directed DNA polymerase activity"/>
    <property type="evidence" value="ECO:0007669"/>
    <property type="project" value="UniProtKB-KW"/>
</dbReference>
<dbReference type="InterPro" id="IPR001584">
    <property type="entry name" value="Integrase_cat-core"/>
</dbReference>
<dbReference type="GO" id="GO:0042575">
    <property type="term" value="C:DNA polymerase complex"/>
    <property type="evidence" value="ECO:0007669"/>
    <property type="project" value="UniProtKB-ARBA"/>
</dbReference>
<evidence type="ECO:0000256" key="2">
    <source>
        <dbReference type="ARBA" id="ARBA00022679"/>
    </source>
</evidence>
<evidence type="ECO:0000313" key="11">
    <source>
        <dbReference type="Proteomes" id="UP000887159"/>
    </source>
</evidence>
<dbReference type="Gene3D" id="3.10.20.370">
    <property type="match status" value="1"/>
</dbReference>
<dbReference type="SUPFAM" id="SSF56672">
    <property type="entry name" value="DNA/RNA polymerases"/>
    <property type="match status" value="1"/>
</dbReference>
<dbReference type="Gene3D" id="3.10.10.10">
    <property type="entry name" value="HIV Type 1 Reverse Transcriptase, subunit A, domain 1"/>
    <property type="match status" value="1"/>
</dbReference>
<dbReference type="InterPro" id="IPR041373">
    <property type="entry name" value="RT_RNaseH"/>
</dbReference>
<dbReference type="EMBL" id="BMAU01021036">
    <property type="protein sequence ID" value="GFX87590.1"/>
    <property type="molecule type" value="Genomic_DNA"/>
</dbReference>
<dbReference type="AlphaFoldDB" id="A0A8X6R3R2"/>
<dbReference type="GO" id="GO:0015074">
    <property type="term" value="P:DNA integration"/>
    <property type="evidence" value="ECO:0007669"/>
    <property type="project" value="InterPro"/>
</dbReference>
<evidence type="ECO:0000256" key="7">
    <source>
        <dbReference type="ARBA" id="ARBA00022918"/>
    </source>
</evidence>
<feature type="domain" description="Integrase catalytic" evidence="9">
    <location>
        <begin position="516"/>
        <end position="696"/>
    </location>
</feature>
<dbReference type="PROSITE" id="PS50994">
    <property type="entry name" value="INTEGRASE"/>
    <property type="match status" value="1"/>
</dbReference>
<dbReference type="GO" id="GO:0003676">
    <property type="term" value="F:nucleic acid binding"/>
    <property type="evidence" value="ECO:0007669"/>
    <property type="project" value="InterPro"/>
</dbReference>
<evidence type="ECO:0000256" key="5">
    <source>
        <dbReference type="ARBA" id="ARBA00022759"/>
    </source>
</evidence>
<dbReference type="InterPro" id="IPR004345">
    <property type="entry name" value="TB2_DP1_HVA22"/>
</dbReference>
<dbReference type="Gene3D" id="3.30.70.270">
    <property type="match status" value="1"/>
</dbReference>
<keyword evidence="6" id="KW-0378">Hydrolase</keyword>
<dbReference type="Gene3D" id="3.30.420.10">
    <property type="entry name" value="Ribonuclease H-like superfamily/Ribonuclease H"/>
    <property type="match status" value="1"/>
</dbReference>
<organism evidence="10 11">
    <name type="scientific">Trichonephila clavipes</name>
    <name type="common">Golden silk orbweaver</name>
    <name type="synonym">Nephila clavipes</name>
    <dbReference type="NCBI Taxonomy" id="2585209"/>
    <lineage>
        <taxon>Eukaryota</taxon>
        <taxon>Metazoa</taxon>
        <taxon>Ecdysozoa</taxon>
        <taxon>Arthropoda</taxon>
        <taxon>Chelicerata</taxon>
        <taxon>Arachnida</taxon>
        <taxon>Araneae</taxon>
        <taxon>Araneomorphae</taxon>
        <taxon>Entelegynae</taxon>
        <taxon>Araneoidea</taxon>
        <taxon>Nephilidae</taxon>
        <taxon>Trichonephila</taxon>
    </lineage>
</organism>
<dbReference type="Gene3D" id="1.10.340.70">
    <property type="match status" value="1"/>
</dbReference>
<keyword evidence="4" id="KW-0540">Nuclease</keyword>
<dbReference type="Pfam" id="PF00665">
    <property type="entry name" value="rve"/>
    <property type="match status" value="1"/>
</dbReference>
<dbReference type="SUPFAM" id="SSF53098">
    <property type="entry name" value="Ribonuclease H-like"/>
    <property type="match status" value="2"/>
</dbReference>
<keyword evidence="3" id="KW-0548">Nucleotidyltransferase</keyword>
<keyword evidence="11" id="KW-1185">Reference proteome</keyword>
<keyword evidence="1" id="KW-0645">Protease</keyword>
<dbReference type="InterPro" id="IPR036397">
    <property type="entry name" value="RNaseH_sf"/>
</dbReference>
<dbReference type="PANTHER" id="PTHR37984">
    <property type="entry name" value="PROTEIN CBG26694"/>
    <property type="match status" value="1"/>
</dbReference>
<feature type="transmembrane region" description="Helical" evidence="8">
    <location>
        <begin position="43"/>
        <end position="68"/>
    </location>
</feature>
<keyword evidence="7" id="KW-0695">RNA-directed DNA polymerase</keyword>
<name>A0A8X6R3R2_TRICX</name>
<keyword evidence="2" id="KW-0808">Transferase</keyword>
<protein>
    <submittedName>
        <fullName evidence="10">Retrovirus-related Pol polyprotein from transposon 412</fullName>
    </submittedName>
</protein>
<evidence type="ECO:0000256" key="4">
    <source>
        <dbReference type="ARBA" id="ARBA00022722"/>
    </source>
</evidence>
<keyword evidence="8" id="KW-0472">Membrane</keyword>
<dbReference type="FunFam" id="3.30.420.10:FF:000032">
    <property type="entry name" value="Retrovirus-related Pol polyprotein from transposon 297-like Protein"/>
    <property type="match status" value="1"/>
</dbReference>
<sequence>MERRCQSFAVMRRGEGLGFGILYPAYASYKTVKTKSVRDYVTWMMYWIVFALYTCIEIFTDIFLSFWFPFYYEFKILFVLWLICPATRGSTYVFRKFINPLLSRYESRVEDLEKKLLVSGNKNESKILPSSPVPVSTSLVPVTTSTVTVKLSTYAGKTNWEVELHPDDKEKTAFTTVQGLWQFKVMPFGLCNAHATFERLMETVLGGLSYEACLVYLDDIIIDALTSAPILAYPEIGKQFILDTDASHESIGAVLSQEIDGQECVIAYFSKCLSKPERNYCVTRKELLAIVKAVEHFHPYLYGRRFLLRTDHALLTWLLNFKNSEGQIARWIQRLQEYDIEIRHRKGSAHGNADALSRRPCPESCKYCLRIEKKYGLIGPIVRQVTTPSKSALDPWSAESVRKDQLADPEIKPIIEFKESSDEKPSWQDIAPFHPTTKRYWALWDSLHLRNGVLYREWDSDDGKTFRWQLILPRTRVPTVLKELHGSPTGGHFGVMKTLKKVRPRKRTRGRLQLYNVGAPFEQIAFDILGPLPRSSDDNILVVMDYFTKWPEAYPIPDQEASTVAEVFVQHWISRFGVPLQLHSDQGRNFDSAVCKRLCEILAMDKTRTTALHPQSDGMIVAKSPRAAEQCDVNLHSLTDSMVKRFNRTILNSLSLLVSSNQQDWDKKLPFFLLAYRSAVHETIGYSQSQMLFGRDLRLPADLLFSRPTDVPLAPEEYIEKLQARMEEMNHLARERIGMASEKMKTRYDTRATGHDFHEGDKVWLWNLKRHKGLSPKLQTNWEGPYTVLKRLNDIVVRIQKSPHSKPKISKCPELLSSEPGLVCEEYRNPLLFGPIQGGTHYWLPCIETF</sequence>
<accession>A0A8X6R3R2</accession>